<evidence type="ECO:0000259" key="4">
    <source>
        <dbReference type="SMART" id="SM01308"/>
    </source>
</evidence>
<feature type="compositionally biased region" description="Basic residues" evidence="2">
    <location>
        <begin position="1133"/>
        <end position="1142"/>
    </location>
</feature>
<keyword evidence="7" id="KW-1185">Reference proteome</keyword>
<sequence>MSSLVGRGSRNFKRFRRNRRDSSEDYVSLDYKRPPIENIRELLESIVKPNTGKVKKLGSLNALARFIARLPVYACLGYSLHDILTCLQVALCQDSKEVRTACLRAIRFLCRNPETVYVIMELNIDFLIVRSLDICLDNDMERMHALRLIRKIMLTAPTSMPSSFVRCLISIANYEGVPSQNRDKFINVCLATVCELCYLNSQLAASHYAIGTILKAALDCTDPSRNEALISTVLYLLNRPSTRKFIMNDVDLEFLLAAFTDHTVAGSSQNEHLGDSWDNRFNGSKLAICTIFKSWPGLVRLCRPNGSGLQSLLGVLRLPLSGVRKEIIDILFDVFRLQTPIWTPDFSIALSSIDSSATKETWKLSEGFVGEEGKAILPHLAKTRPNLVDNHVAALLVAFLKSGLLETLVVVITTSKDEVSVRATILLGQILHLANSLLPVEIAQYSHCLPTLVKMTSSPDVDPQQRDRANRAVKCLDRLHSMKRRGPVPYSLYLDAIVQRSSEGYEQMYKPLHLNTEKLLFCVDKNADHDVISQAIRESGVLSYKEVVSWNWHIICSILKWPDEELRKLEDEANKKFIRRIVNFFKPTSRQFSTISYFYEGGRTLALAGCHLVDFLLDCDELEGRRFAEDWLDDIAACIEEIKVPRATANLLFSPDNVRKNLSQYYFLFIGRFSASLKGEKLLKEQGVFHCLLDLMTISQHDTYVKLIVSTLDYSRDGFTRVILSRGLTATSESARLYITTFMRVLLRARSPFFSSWGIEKLVQQLCDQSKPVVMEALSVLNEACEEQVNINNLVSHKPAVLHLGAKGELLLARFLSVPAGFQYLSEMNYVQNELDKWHANFNLKYVHIVEECLNDALMVFEKGPDGTFARRSQRRKPRMDAYVPVHLYGELVQHKVGFDLLNRQSYIRDYFSAVRRGCVDSEDEILRLKASLWVVGHICTSVWGVNIVKTQGSVSDIVRLAEECPVYSVRGTAFYVLGLVGSTSKGAMLLQLENWLTVRHKGSDVWPVVEKRPRAILESHGDDRSVSSLSVCSEKSGISVEQTPIPNLEEKLEKKRTERDSGHGSSKPASFYLDTEQHSHSVPVEVKILESSPTTELPNRGSAPAAPSLSHNTSGFSSQDESPNLSPQASFIKHRTKKKIVHSPENDEEGYATIRQLRQLRSSFDIQDSNSSSPLFWDDMNPLVSDVRTKRLSSGGLPSAAVSVTSFDIDVPHNYSQTTLDTNVRTNSSTTSGRAEYIGIALPAEINLLLESDDPPRNEETHYPNGKTIADASAEIHKHQEKFCLECLGEPKEDTIYNITNSTQMNEETPEGRFLIRKECLRLIVNLSSSVGAKKVSEPGLLQLKQKFKSTFENACLFSDVCYLLANYNYRINARRFIQELFQDVKCDFLLKRAQKILGLHTSAQRSDSLSSREFVLVENREESNV</sequence>
<dbReference type="Pfam" id="PF14668">
    <property type="entry name" value="RICTOR_V"/>
    <property type="match status" value="1"/>
</dbReference>
<comment type="caution">
    <text evidence="6">The sequence shown here is derived from an EMBL/GenBank/DDBJ whole genome shotgun (WGS) entry which is preliminary data.</text>
</comment>
<dbReference type="InterPro" id="IPR029451">
    <property type="entry name" value="RICTOR_M"/>
</dbReference>
<dbReference type="PANTHER" id="PTHR13298">
    <property type="entry name" value="CYTOSOLIC REGULATOR PIANISSIMO"/>
    <property type="match status" value="1"/>
</dbReference>
<evidence type="ECO:0000256" key="1">
    <source>
        <dbReference type="ARBA" id="ARBA00008878"/>
    </source>
</evidence>
<feature type="domain" description="Rapamycin-insensitive companion of mTOR middle" evidence="3">
    <location>
        <begin position="527"/>
        <end position="749"/>
    </location>
</feature>
<dbReference type="Pfam" id="PF14664">
    <property type="entry name" value="RICTOR_N"/>
    <property type="match status" value="1"/>
</dbReference>
<evidence type="ECO:0000259" key="5">
    <source>
        <dbReference type="SMART" id="SM01310"/>
    </source>
</evidence>
<gene>
    <name evidence="6" type="ORF">DGYR_LOCUS2479</name>
</gene>
<dbReference type="Pfam" id="PF14663">
    <property type="entry name" value="RasGEF_N_2"/>
    <property type="match status" value="1"/>
</dbReference>
<feature type="compositionally biased region" description="Basic and acidic residues" evidence="2">
    <location>
        <begin position="1049"/>
        <end position="1063"/>
    </location>
</feature>
<dbReference type="GO" id="GO:0043539">
    <property type="term" value="F:protein serine/threonine kinase activator activity"/>
    <property type="evidence" value="ECO:0007669"/>
    <property type="project" value="TreeGrafter"/>
</dbReference>
<dbReference type="InterPro" id="IPR028267">
    <property type="entry name" value="Pianissimo_N"/>
</dbReference>
<evidence type="ECO:0000313" key="7">
    <source>
        <dbReference type="Proteomes" id="UP000549394"/>
    </source>
</evidence>
<dbReference type="SUPFAM" id="SSF48371">
    <property type="entry name" value="ARM repeat"/>
    <property type="match status" value="2"/>
</dbReference>
<proteinExistence type="inferred from homology"/>
<dbReference type="GO" id="GO:0031932">
    <property type="term" value="C:TORC2 complex"/>
    <property type="evidence" value="ECO:0007669"/>
    <property type="project" value="InterPro"/>
</dbReference>
<evidence type="ECO:0000256" key="2">
    <source>
        <dbReference type="SAM" id="MobiDB-lite"/>
    </source>
</evidence>
<dbReference type="InterPro" id="IPR029452">
    <property type="entry name" value="RICTOR_V"/>
</dbReference>
<dbReference type="SMART" id="SM01303">
    <property type="entry name" value="RasGEF_N_2"/>
    <property type="match status" value="1"/>
</dbReference>
<dbReference type="GO" id="GO:0038203">
    <property type="term" value="P:TORC2 signaling"/>
    <property type="evidence" value="ECO:0007669"/>
    <property type="project" value="TreeGrafter"/>
</dbReference>
<feature type="region of interest" description="Disordered" evidence="2">
    <location>
        <begin position="1038"/>
        <end position="1078"/>
    </location>
</feature>
<feature type="compositionally biased region" description="Polar residues" evidence="2">
    <location>
        <begin position="1110"/>
        <end position="1130"/>
    </location>
</feature>
<evidence type="ECO:0000259" key="3">
    <source>
        <dbReference type="SMART" id="SM01307"/>
    </source>
</evidence>
<dbReference type="SMART" id="SM01307">
    <property type="entry name" value="RICTOR_M"/>
    <property type="match status" value="1"/>
</dbReference>
<comment type="similarity">
    <text evidence="1">Belongs to the RICTOR family.</text>
</comment>
<dbReference type="InterPro" id="IPR028268">
    <property type="entry name" value="Pianissimo_fam"/>
</dbReference>
<feature type="region of interest" description="Disordered" evidence="2">
    <location>
        <begin position="1093"/>
        <end position="1146"/>
    </location>
</feature>
<dbReference type="OrthoDB" id="271111at2759"/>
<name>A0A7I8VCS2_9ANNE</name>
<dbReference type="Pfam" id="PF14666">
    <property type="entry name" value="RICTOR_M"/>
    <property type="match status" value="1"/>
</dbReference>
<dbReference type="SMART" id="SM01310">
    <property type="entry name" value="RICTOR_V"/>
    <property type="match status" value="1"/>
</dbReference>
<evidence type="ECO:0000313" key="6">
    <source>
        <dbReference type="EMBL" id="CAD5113503.1"/>
    </source>
</evidence>
<dbReference type="Proteomes" id="UP000549394">
    <property type="component" value="Unassembled WGS sequence"/>
</dbReference>
<dbReference type="InterPro" id="IPR029453">
    <property type="entry name" value="Rictor_IV"/>
</dbReference>
<feature type="domain" description="Rapamycin-insensitive companion of mTOR N-terminal" evidence="4">
    <location>
        <begin position="57"/>
        <end position="439"/>
    </location>
</feature>
<reference evidence="6 7" key="1">
    <citation type="submission" date="2020-08" db="EMBL/GenBank/DDBJ databases">
        <authorList>
            <person name="Hejnol A."/>
        </authorList>
    </citation>
    <scope>NUCLEOTIDE SEQUENCE [LARGE SCALE GENOMIC DNA]</scope>
</reference>
<dbReference type="GO" id="GO:0051897">
    <property type="term" value="P:positive regulation of phosphatidylinositol 3-kinase/protein kinase B signal transduction"/>
    <property type="evidence" value="ECO:0007669"/>
    <property type="project" value="TreeGrafter"/>
</dbReference>
<organism evidence="6 7">
    <name type="scientific">Dimorphilus gyrociliatus</name>
    <dbReference type="NCBI Taxonomy" id="2664684"/>
    <lineage>
        <taxon>Eukaryota</taxon>
        <taxon>Metazoa</taxon>
        <taxon>Spiralia</taxon>
        <taxon>Lophotrochozoa</taxon>
        <taxon>Annelida</taxon>
        <taxon>Polychaeta</taxon>
        <taxon>Polychaeta incertae sedis</taxon>
        <taxon>Dinophilidae</taxon>
        <taxon>Dimorphilus</taxon>
    </lineage>
</organism>
<protein>
    <submittedName>
        <fullName evidence="6">DgyrCDS2664</fullName>
    </submittedName>
</protein>
<dbReference type="EMBL" id="CAJFCJ010000004">
    <property type="protein sequence ID" value="CAD5113503.1"/>
    <property type="molecule type" value="Genomic_DNA"/>
</dbReference>
<dbReference type="SMART" id="SM01308">
    <property type="entry name" value="RICTOR_N"/>
    <property type="match status" value="1"/>
</dbReference>
<feature type="domain" description="Rapamycin-insensitive companion of mTOR" evidence="5">
    <location>
        <begin position="926"/>
        <end position="998"/>
    </location>
</feature>
<dbReference type="InterPro" id="IPR016024">
    <property type="entry name" value="ARM-type_fold"/>
</dbReference>
<accession>A0A7I8VCS2</accession>
<dbReference type="PANTHER" id="PTHR13298:SF11">
    <property type="entry name" value="RAPAMYCIN-INSENSITIVE COMPANION OF MTOR"/>
    <property type="match status" value="1"/>
</dbReference>